<protein>
    <recommendedName>
        <fullName evidence="4">EamA domain-containing protein</fullName>
    </recommendedName>
</protein>
<reference evidence="2 3" key="1">
    <citation type="journal article" date="2015" name="Nature">
        <title>rRNA introns, odd ribosomes, and small enigmatic genomes across a large radiation of phyla.</title>
        <authorList>
            <person name="Brown C.T."/>
            <person name="Hug L.A."/>
            <person name="Thomas B.C."/>
            <person name="Sharon I."/>
            <person name="Castelle C.J."/>
            <person name="Singh A."/>
            <person name="Wilkins M.J."/>
            <person name="Williams K.H."/>
            <person name="Banfield J.F."/>
        </authorList>
    </citation>
    <scope>NUCLEOTIDE SEQUENCE [LARGE SCALE GENOMIC DNA]</scope>
</reference>
<gene>
    <name evidence="2" type="ORF">US42_C0010G0022</name>
</gene>
<feature type="transmembrane region" description="Helical" evidence="1">
    <location>
        <begin position="117"/>
        <end position="139"/>
    </location>
</feature>
<feature type="transmembrane region" description="Helical" evidence="1">
    <location>
        <begin position="62"/>
        <end position="82"/>
    </location>
</feature>
<dbReference type="AlphaFoldDB" id="A0A0G0GMJ0"/>
<proteinExistence type="predicted"/>
<accession>A0A0G0GMJ0</accession>
<evidence type="ECO:0000313" key="3">
    <source>
        <dbReference type="Proteomes" id="UP000034849"/>
    </source>
</evidence>
<sequence length="333" mass="38014">MEKNVVVLNDFLNMDFLKLVLDFFNGHWLVVSFLAPLLWALVNVIDVYFVGGVYKDELDGTIISGLFQIVPIIFILFFLSKLNFSFDSFLLLAVFAGFLFNLSFYFYFKALFRHNDVALLQILWSLTIVVVPVLSFVFFGEKLGGFKYLGMLITLIGAVLLSFNGKLQAKLSWKYFWIMMGAVGFLSLSMVIENQVYTHLAERGQNFLSGFLFFSIGAFLNGLFFVFFGKRNPLSLVKKYFKVFVIAEVINVFGIFASQRAIDQAPSVSYVAVVESFVPVFIMIFSLLILFYFLYIVKKRNEVVELIYKEQIVGIGIKIFATLVMAIGIYFIS</sequence>
<feature type="transmembrane region" description="Helical" evidence="1">
    <location>
        <begin position="240"/>
        <end position="257"/>
    </location>
</feature>
<feature type="transmembrane region" description="Helical" evidence="1">
    <location>
        <begin position="175"/>
        <end position="192"/>
    </location>
</feature>
<feature type="transmembrane region" description="Helical" evidence="1">
    <location>
        <begin position="88"/>
        <end position="108"/>
    </location>
</feature>
<keyword evidence="1" id="KW-0472">Membrane</keyword>
<dbReference type="Proteomes" id="UP000034849">
    <property type="component" value="Unassembled WGS sequence"/>
</dbReference>
<evidence type="ECO:0000313" key="2">
    <source>
        <dbReference type="EMBL" id="KKQ27375.1"/>
    </source>
</evidence>
<feature type="transmembrane region" description="Helical" evidence="1">
    <location>
        <begin position="28"/>
        <end position="50"/>
    </location>
</feature>
<keyword evidence="1" id="KW-1133">Transmembrane helix</keyword>
<feature type="transmembrane region" description="Helical" evidence="1">
    <location>
        <begin position="312"/>
        <end position="332"/>
    </location>
</feature>
<comment type="caution">
    <text evidence="2">The sequence shown here is derived from an EMBL/GenBank/DDBJ whole genome shotgun (WGS) entry which is preliminary data.</text>
</comment>
<evidence type="ECO:0008006" key="4">
    <source>
        <dbReference type="Google" id="ProtNLM"/>
    </source>
</evidence>
<organism evidence="2 3">
    <name type="scientific">Candidatus Magasanikbacteria bacterium GW2011_GWC2_37_14</name>
    <dbReference type="NCBI Taxonomy" id="1619046"/>
    <lineage>
        <taxon>Bacteria</taxon>
        <taxon>Candidatus Magasanikiibacteriota</taxon>
    </lineage>
</organism>
<feature type="transmembrane region" description="Helical" evidence="1">
    <location>
        <begin position="145"/>
        <end position="163"/>
    </location>
</feature>
<name>A0A0G0GMJ0_9BACT</name>
<evidence type="ECO:0000256" key="1">
    <source>
        <dbReference type="SAM" id="Phobius"/>
    </source>
</evidence>
<dbReference type="SUPFAM" id="SSF103481">
    <property type="entry name" value="Multidrug resistance efflux transporter EmrE"/>
    <property type="match status" value="1"/>
</dbReference>
<dbReference type="EMBL" id="LBSX01000010">
    <property type="protein sequence ID" value="KKQ27375.1"/>
    <property type="molecule type" value="Genomic_DNA"/>
</dbReference>
<dbReference type="STRING" id="1619046.US42_C0010G0022"/>
<keyword evidence="1" id="KW-0812">Transmembrane</keyword>
<dbReference type="InterPro" id="IPR037185">
    <property type="entry name" value="EmrE-like"/>
</dbReference>
<dbReference type="Gene3D" id="1.10.3730.20">
    <property type="match status" value="1"/>
</dbReference>
<feature type="transmembrane region" description="Helical" evidence="1">
    <location>
        <begin position="207"/>
        <end position="228"/>
    </location>
</feature>
<feature type="transmembrane region" description="Helical" evidence="1">
    <location>
        <begin position="277"/>
        <end position="297"/>
    </location>
</feature>